<dbReference type="InterPro" id="IPR046335">
    <property type="entry name" value="LacI/GalR-like_sensor"/>
</dbReference>
<dbReference type="CDD" id="cd01392">
    <property type="entry name" value="HTH_LacI"/>
    <property type="match status" value="1"/>
</dbReference>
<evidence type="ECO:0000256" key="3">
    <source>
        <dbReference type="ARBA" id="ARBA00023163"/>
    </source>
</evidence>
<dbReference type="CDD" id="cd20010">
    <property type="entry name" value="PBP1_AglR-like"/>
    <property type="match status" value="1"/>
</dbReference>
<dbReference type="Proteomes" id="UP000244077">
    <property type="component" value="Unassembled WGS sequence"/>
</dbReference>
<dbReference type="Gene3D" id="1.10.260.40">
    <property type="entry name" value="lambda repressor-like DNA-binding domains"/>
    <property type="match status" value="1"/>
</dbReference>
<dbReference type="SMART" id="SM00354">
    <property type="entry name" value="HTH_LACI"/>
    <property type="match status" value="1"/>
</dbReference>
<dbReference type="PROSITE" id="PS50932">
    <property type="entry name" value="HTH_LACI_2"/>
    <property type="match status" value="1"/>
</dbReference>
<evidence type="ECO:0000256" key="1">
    <source>
        <dbReference type="ARBA" id="ARBA00023015"/>
    </source>
</evidence>
<dbReference type="Pfam" id="PF00356">
    <property type="entry name" value="LacI"/>
    <property type="match status" value="1"/>
</dbReference>
<proteinExistence type="predicted"/>
<name>A0A2T5HP94_9RHOB</name>
<evidence type="ECO:0000313" key="5">
    <source>
        <dbReference type="EMBL" id="PTQ73357.1"/>
    </source>
</evidence>
<dbReference type="GO" id="GO:0003700">
    <property type="term" value="F:DNA-binding transcription factor activity"/>
    <property type="evidence" value="ECO:0007669"/>
    <property type="project" value="TreeGrafter"/>
</dbReference>
<protein>
    <submittedName>
        <fullName evidence="5">LacI family transcriptional regulator</fullName>
    </submittedName>
</protein>
<dbReference type="AlphaFoldDB" id="A0A2T5HP94"/>
<keyword evidence="3" id="KW-0804">Transcription</keyword>
<sequence length="405" mass="44508">MLRSMLFICAIGLFDKKTLPKPVSETQCEREEANQVRSNGTIDRRARDTARVTISDLSRALSLTKGTVSRALNGYPDISEATRTRVIRAAQAMGYRPLSHAQAIKTGRSCSLGLVVELSQHDAHRPFLAEFLAGLTQAASAEGWTLTIATSESEADTIRIMRDLVRDRKADGFILQRVLWEDPRIAYLERENVPFICYGRPKHRENMSYFDVMSEAAMADAINWLTRLGHERIGYIGSAEHYAFSHARRDGYRAGLTTVGLPFDPTLMVEGALSPEHSARATRQLLALDRPPTAILCATDTLARGVYEVANTLGLQIGSEFSVVGYDGAPEGQAMWPRLATFAVDNRQAGARLGEMFIARMQEPESPVTQSVIRATFNPGSSTGRPALLSEQLAQHLADLAAVTT</sequence>
<evidence type="ECO:0000256" key="2">
    <source>
        <dbReference type="ARBA" id="ARBA00023125"/>
    </source>
</evidence>
<dbReference type="GO" id="GO:0000976">
    <property type="term" value="F:transcription cis-regulatory region binding"/>
    <property type="evidence" value="ECO:0007669"/>
    <property type="project" value="TreeGrafter"/>
</dbReference>
<dbReference type="EMBL" id="QAOH01000005">
    <property type="protein sequence ID" value="PTQ73357.1"/>
    <property type="molecule type" value="Genomic_DNA"/>
</dbReference>
<organism evidence="5 6">
    <name type="scientific">Celeribacter persicus</name>
    <dbReference type="NCBI Taxonomy" id="1651082"/>
    <lineage>
        <taxon>Bacteria</taxon>
        <taxon>Pseudomonadati</taxon>
        <taxon>Pseudomonadota</taxon>
        <taxon>Alphaproteobacteria</taxon>
        <taxon>Rhodobacterales</taxon>
        <taxon>Roseobacteraceae</taxon>
        <taxon>Celeribacter</taxon>
    </lineage>
</organism>
<dbReference type="PANTHER" id="PTHR30146">
    <property type="entry name" value="LACI-RELATED TRANSCRIPTIONAL REPRESSOR"/>
    <property type="match status" value="1"/>
</dbReference>
<gene>
    <name evidence="5" type="ORF">C8N42_10557</name>
</gene>
<dbReference type="InterPro" id="IPR010982">
    <property type="entry name" value="Lambda_DNA-bd_dom_sf"/>
</dbReference>
<dbReference type="PANTHER" id="PTHR30146:SF109">
    <property type="entry name" value="HTH-TYPE TRANSCRIPTIONAL REGULATOR GALS"/>
    <property type="match status" value="1"/>
</dbReference>
<dbReference type="Pfam" id="PF13377">
    <property type="entry name" value="Peripla_BP_3"/>
    <property type="match status" value="1"/>
</dbReference>
<evidence type="ECO:0000313" key="6">
    <source>
        <dbReference type="Proteomes" id="UP000244077"/>
    </source>
</evidence>
<dbReference type="SUPFAM" id="SSF47413">
    <property type="entry name" value="lambda repressor-like DNA-binding domains"/>
    <property type="match status" value="1"/>
</dbReference>
<dbReference type="SUPFAM" id="SSF53822">
    <property type="entry name" value="Periplasmic binding protein-like I"/>
    <property type="match status" value="1"/>
</dbReference>
<keyword evidence="6" id="KW-1185">Reference proteome</keyword>
<dbReference type="InterPro" id="IPR028082">
    <property type="entry name" value="Peripla_BP_I"/>
</dbReference>
<reference evidence="5 6" key="1">
    <citation type="submission" date="2018-04" db="EMBL/GenBank/DDBJ databases">
        <title>Genomic Encyclopedia of Archaeal and Bacterial Type Strains, Phase II (KMG-II): from individual species to whole genera.</title>
        <authorList>
            <person name="Goeker M."/>
        </authorList>
    </citation>
    <scope>NUCLEOTIDE SEQUENCE [LARGE SCALE GENOMIC DNA]</scope>
    <source>
        <strain evidence="5 6">DSM 100434</strain>
    </source>
</reference>
<comment type="caution">
    <text evidence="5">The sequence shown here is derived from an EMBL/GenBank/DDBJ whole genome shotgun (WGS) entry which is preliminary data.</text>
</comment>
<dbReference type="InterPro" id="IPR000843">
    <property type="entry name" value="HTH_LacI"/>
</dbReference>
<keyword evidence="2" id="KW-0238">DNA-binding</keyword>
<feature type="domain" description="HTH lacI-type" evidence="4">
    <location>
        <begin position="52"/>
        <end position="106"/>
    </location>
</feature>
<evidence type="ECO:0000259" key="4">
    <source>
        <dbReference type="PROSITE" id="PS50932"/>
    </source>
</evidence>
<keyword evidence="1" id="KW-0805">Transcription regulation</keyword>
<accession>A0A2T5HP94</accession>
<dbReference type="Gene3D" id="3.40.50.2300">
    <property type="match status" value="2"/>
</dbReference>